<comment type="similarity">
    <text evidence="4">Belongs to the WD repeat ELP2 family.</text>
</comment>
<dbReference type="InterPro" id="IPR029058">
    <property type="entry name" value="AB_hydrolase_fold"/>
</dbReference>
<feature type="region of interest" description="Disordered" evidence="13">
    <location>
        <begin position="242"/>
        <end position="266"/>
    </location>
</feature>
<evidence type="ECO:0000259" key="14">
    <source>
        <dbReference type="Pfam" id="PF00561"/>
    </source>
</evidence>
<evidence type="ECO:0000256" key="4">
    <source>
        <dbReference type="ARBA" id="ARBA00005881"/>
    </source>
</evidence>
<dbReference type="Pfam" id="PF00400">
    <property type="entry name" value="WD40"/>
    <property type="match status" value="3"/>
</dbReference>
<dbReference type="EMBL" id="JAYDYQ010002534">
    <property type="protein sequence ID" value="KAK4484202.1"/>
    <property type="molecule type" value="Genomic_DNA"/>
</dbReference>
<evidence type="ECO:0000256" key="12">
    <source>
        <dbReference type="PROSITE-ProRule" id="PRU00221"/>
    </source>
</evidence>
<evidence type="ECO:0000256" key="7">
    <source>
        <dbReference type="ARBA" id="ARBA00022574"/>
    </source>
</evidence>
<sequence length="1130" mass="125847">MVITKSNFQPAIHFAASTLRRRGHRLHFLQNRFLLPRATVFRRLTVEVSNVRAFSTNKPQAEISAVVEKPPICTADELHYVSVNNSDWRLALWRYKPLPQAPPRNHPLLLLSGVGTNAIGYDLSPGSSFARYMCGQGFDTWILEVRGAGLSMQGTDCKDVEKSAHAISDQMEAAVENVTKVSVPAEQQSTVAECNGERPDVAGLSIQSSDCKDVGKSAPAVYEQMESAIVNVTNGSVLAEQRSTMADSNGERPERAGLSTQGSDCEDVEKSAHAISEQMESVMDIVTNGSLPAEKQSNMSESVRDSPKEALVKEEPTEIATPWDESRMVTELTETFTRLSERLSGFLSESQSKIMSVKLFDQISKLLEDSFIFGRFSEVRGKLLSLLDTRQNSSVGGQIKDLSQKLVDIIDEGQRSVTPQFFDLQERLITTIEDFQKQLDLIVKYDWDFDHYLEEDVPIAMEYIRDQTRPKDGRILAIGHSMGGILLYAMLSRYSLEGKDPGLAAVVTLASSLDYTSSNSTLKLLLPLADPAQALNVPVVPLGALLAAAYPLSSRPPYVLSWLNDLISAEDMMHPELFKKLVLNNFCTIPAKLLLQLTTSFKEGGLRDRSGKLFYKDHLHKSNVPVLAVAGDRDLICPPEAVYETVKHIPEHLVTYKVFGEPDGPHYAHYDLVGGRMYGGSFHLWRNVGIDFDDWKTQKVPSGHFAAVSDISWGRGGEYLLSVSHDQTTRIFSLWCKESSLEDREAWHEIARPQVHGHDINCVTIIKGKGNHRFVSGAEEKVARVFEAPLSFLKTLNHATLNKSGLTDELPVNVEILGANMSALGLSQKPIYAQASPESNERNNNEGLDTFETIPEAVPVELTEPPIEEQLSWHTLWPESHKLYGHGNELFSVCCDHEGKLVASSCKAQSASVAEIWLWLVGSWKSVGRLHSHSLTVTQLEFSHDNNFLLAVSRDRHFSVFTIKHSGQDEISHKLVIKQEAHKRIIWTCSWNPFGHEFATGSRDKTVKIWEVENESSVKLLTTLPTFKSSVTALSWLGIDRQKNSGLLAVGMESGLIELWSLSNPKIENKSSTVEPNVALFVRFDPFVCHVSAVHRLKWRKMEKSEEDSTSVELASCGDDHCVRIFQVDV</sequence>
<dbReference type="Pfam" id="PF00561">
    <property type="entry name" value="Abhydrolase_1"/>
    <property type="match status" value="1"/>
</dbReference>
<evidence type="ECO:0000256" key="2">
    <source>
        <dbReference type="ARBA" id="ARBA00004496"/>
    </source>
</evidence>
<keyword evidence="7 12" id="KW-0853">WD repeat</keyword>
<protein>
    <recommendedName>
        <fullName evidence="5">Elongator complex protein 2</fullName>
    </recommendedName>
</protein>
<comment type="caution">
    <text evidence="15">The sequence shown here is derived from an EMBL/GenBank/DDBJ whole genome shotgun (WGS) entry which is preliminary data.</text>
</comment>
<dbReference type="SUPFAM" id="SSF53474">
    <property type="entry name" value="alpha/beta-Hydrolases"/>
    <property type="match status" value="2"/>
</dbReference>
<feature type="repeat" description="WD" evidence="12">
    <location>
        <begin position="979"/>
        <end position="1020"/>
    </location>
</feature>
<gene>
    <name evidence="15" type="ORF">RD792_011424</name>
</gene>
<evidence type="ECO:0000256" key="9">
    <source>
        <dbReference type="ARBA" id="ARBA00022737"/>
    </source>
</evidence>
<comment type="pathway">
    <text evidence="3">tRNA modification; 5-methoxycarbonylmethyl-2-thiouridine-tRNA biosynthesis.</text>
</comment>
<dbReference type="Proteomes" id="UP001291926">
    <property type="component" value="Unassembled WGS sequence"/>
</dbReference>
<dbReference type="Gene3D" id="2.130.10.10">
    <property type="entry name" value="YVTN repeat-like/Quinoprotein amine dehydrogenase"/>
    <property type="match status" value="3"/>
</dbReference>
<evidence type="ECO:0000256" key="10">
    <source>
        <dbReference type="ARBA" id="ARBA00022801"/>
    </source>
</evidence>
<reference evidence="15 16" key="1">
    <citation type="journal article" date="2023" name="bioRxiv">
        <title>Genome report: Whole genome sequence and annotation of Penstemon davidsonii.</title>
        <authorList>
            <person name="Ostevik K.L."/>
            <person name="Alabady M."/>
            <person name="Zhang M."/>
            <person name="Rausher M.D."/>
        </authorList>
    </citation>
    <scope>NUCLEOTIDE SEQUENCE [LARGE SCALE GENOMIC DNA]</scope>
    <source>
        <strain evidence="15">DNT005</strain>
        <tissue evidence="15">Whole leaf</tissue>
    </source>
</reference>
<dbReference type="PROSITE" id="PS50294">
    <property type="entry name" value="WD_REPEATS_REGION"/>
    <property type="match status" value="1"/>
</dbReference>
<evidence type="ECO:0000256" key="1">
    <source>
        <dbReference type="ARBA" id="ARBA00004123"/>
    </source>
</evidence>
<proteinExistence type="inferred from homology"/>
<feature type="compositionally biased region" description="Polar residues" evidence="13">
    <location>
        <begin position="291"/>
        <end position="301"/>
    </location>
</feature>
<keyword evidence="9" id="KW-0677">Repeat</keyword>
<dbReference type="SUPFAM" id="SSF50978">
    <property type="entry name" value="WD40 repeat-like"/>
    <property type="match status" value="1"/>
</dbReference>
<keyword evidence="10" id="KW-0378">Hydrolase</keyword>
<feature type="domain" description="AB hydrolase-1" evidence="14">
    <location>
        <begin position="461"/>
        <end position="671"/>
    </location>
</feature>
<keyword evidence="11" id="KW-0539">Nucleus</keyword>
<dbReference type="PANTHER" id="PTHR44111:SF1">
    <property type="entry name" value="ELONGATOR COMPLEX PROTEIN 2"/>
    <property type="match status" value="1"/>
</dbReference>
<keyword evidence="8" id="KW-0819">tRNA processing</keyword>
<dbReference type="PROSITE" id="PS00708">
    <property type="entry name" value="PRO_ENDOPEP_SER"/>
    <property type="match status" value="1"/>
</dbReference>
<keyword evidence="16" id="KW-1185">Reference proteome</keyword>
<evidence type="ECO:0000313" key="15">
    <source>
        <dbReference type="EMBL" id="KAK4484202.1"/>
    </source>
</evidence>
<evidence type="ECO:0000256" key="3">
    <source>
        <dbReference type="ARBA" id="ARBA00005043"/>
    </source>
</evidence>
<dbReference type="SMART" id="SM00320">
    <property type="entry name" value="WD40"/>
    <property type="match status" value="7"/>
</dbReference>
<dbReference type="Gene3D" id="3.40.50.1820">
    <property type="entry name" value="alpha/beta hydrolase"/>
    <property type="match status" value="2"/>
</dbReference>
<evidence type="ECO:0000256" key="6">
    <source>
        <dbReference type="ARBA" id="ARBA00022490"/>
    </source>
</evidence>
<name>A0ABR0D4S8_9LAMI</name>
<dbReference type="InterPro" id="IPR015943">
    <property type="entry name" value="WD40/YVTN_repeat-like_dom_sf"/>
</dbReference>
<feature type="compositionally biased region" description="Basic and acidic residues" evidence="13">
    <location>
        <begin position="302"/>
        <end position="313"/>
    </location>
</feature>
<evidence type="ECO:0000256" key="11">
    <source>
        <dbReference type="ARBA" id="ARBA00023242"/>
    </source>
</evidence>
<dbReference type="InterPro" id="IPR001680">
    <property type="entry name" value="WD40_rpt"/>
</dbReference>
<evidence type="ECO:0000256" key="8">
    <source>
        <dbReference type="ARBA" id="ARBA00022694"/>
    </source>
</evidence>
<dbReference type="InterPro" id="IPR036322">
    <property type="entry name" value="WD40_repeat_dom_sf"/>
</dbReference>
<accession>A0ABR0D4S8</accession>
<dbReference type="PANTHER" id="PTHR44111">
    <property type="entry name" value="ELONGATOR COMPLEX PROTEIN 2"/>
    <property type="match status" value="1"/>
</dbReference>
<evidence type="ECO:0000256" key="13">
    <source>
        <dbReference type="SAM" id="MobiDB-lite"/>
    </source>
</evidence>
<keyword evidence="6" id="KW-0963">Cytoplasm</keyword>
<evidence type="ECO:0000256" key="5">
    <source>
        <dbReference type="ARBA" id="ARBA00020267"/>
    </source>
</evidence>
<dbReference type="InterPro" id="IPR037289">
    <property type="entry name" value="Elp2"/>
</dbReference>
<dbReference type="InterPro" id="IPR002471">
    <property type="entry name" value="Pept_S9_AS"/>
</dbReference>
<organism evidence="15 16">
    <name type="scientific">Penstemon davidsonii</name>
    <dbReference type="NCBI Taxonomy" id="160366"/>
    <lineage>
        <taxon>Eukaryota</taxon>
        <taxon>Viridiplantae</taxon>
        <taxon>Streptophyta</taxon>
        <taxon>Embryophyta</taxon>
        <taxon>Tracheophyta</taxon>
        <taxon>Spermatophyta</taxon>
        <taxon>Magnoliopsida</taxon>
        <taxon>eudicotyledons</taxon>
        <taxon>Gunneridae</taxon>
        <taxon>Pentapetalae</taxon>
        <taxon>asterids</taxon>
        <taxon>lamiids</taxon>
        <taxon>Lamiales</taxon>
        <taxon>Plantaginaceae</taxon>
        <taxon>Cheloneae</taxon>
        <taxon>Penstemon</taxon>
    </lineage>
</organism>
<feature type="region of interest" description="Disordered" evidence="13">
    <location>
        <begin position="291"/>
        <end position="313"/>
    </location>
</feature>
<evidence type="ECO:0000313" key="16">
    <source>
        <dbReference type="Proteomes" id="UP001291926"/>
    </source>
</evidence>
<dbReference type="InterPro" id="IPR000073">
    <property type="entry name" value="AB_hydrolase_1"/>
</dbReference>
<dbReference type="PROSITE" id="PS50082">
    <property type="entry name" value="WD_REPEATS_2"/>
    <property type="match status" value="1"/>
</dbReference>
<comment type="subcellular location">
    <subcellularLocation>
        <location evidence="2">Cytoplasm</location>
    </subcellularLocation>
    <subcellularLocation>
        <location evidence="1">Nucleus</location>
    </subcellularLocation>
</comment>